<dbReference type="OrthoDB" id="2019491at2759"/>
<dbReference type="Gene3D" id="3.30.160.20">
    <property type="match status" value="1"/>
</dbReference>
<feature type="transmembrane region" description="Helical" evidence="7">
    <location>
        <begin position="133"/>
        <end position="152"/>
    </location>
</feature>
<comment type="similarity">
    <text evidence="2">Belongs to the prokaryotic/mitochondrial release factor family.</text>
</comment>
<evidence type="ECO:0000256" key="7">
    <source>
        <dbReference type="SAM" id="Phobius"/>
    </source>
</evidence>
<dbReference type="AlphaFoldDB" id="A0A9P9H054"/>
<keyword evidence="4" id="KW-0648">Protein biosynthesis</keyword>
<evidence type="ECO:0000313" key="9">
    <source>
        <dbReference type="EMBL" id="KAH7247809.1"/>
    </source>
</evidence>
<dbReference type="SUPFAM" id="SSF103473">
    <property type="entry name" value="MFS general substrate transporter"/>
    <property type="match status" value="1"/>
</dbReference>
<dbReference type="PANTHER" id="PTHR43804:SF7">
    <property type="entry name" value="LD18447P"/>
    <property type="match status" value="1"/>
</dbReference>
<feature type="transmembrane region" description="Helical" evidence="7">
    <location>
        <begin position="300"/>
        <end position="318"/>
    </location>
</feature>
<keyword evidence="7" id="KW-0472">Membrane</keyword>
<comment type="subcellular location">
    <subcellularLocation>
        <location evidence="1">Membrane</location>
        <topology evidence="1">Multi-pass membrane protein</topology>
    </subcellularLocation>
</comment>
<feature type="transmembrane region" description="Helical" evidence="7">
    <location>
        <begin position="221"/>
        <end position="241"/>
    </location>
</feature>
<dbReference type="GO" id="GO:0005739">
    <property type="term" value="C:mitochondrion"/>
    <property type="evidence" value="ECO:0007669"/>
    <property type="project" value="UniProtKB-ARBA"/>
</dbReference>
<dbReference type="Pfam" id="PF00472">
    <property type="entry name" value="RF-1"/>
    <property type="match status" value="1"/>
</dbReference>
<keyword evidence="5" id="KW-0325">Glycoprotein</keyword>
<dbReference type="PROSITE" id="PS00745">
    <property type="entry name" value="RF_PROK_I"/>
    <property type="match status" value="1"/>
</dbReference>
<dbReference type="InterPro" id="IPR050057">
    <property type="entry name" value="Prokaryotic/Mito_RF"/>
</dbReference>
<evidence type="ECO:0000256" key="5">
    <source>
        <dbReference type="ARBA" id="ARBA00023180"/>
    </source>
</evidence>
<feature type="transmembrane region" description="Helical" evidence="7">
    <location>
        <begin position="73"/>
        <end position="91"/>
    </location>
</feature>
<feature type="transmembrane region" description="Helical" evidence="7">
    <location>
        <begin position="358"/>
        <end position="380"/>
    </location>
</feature>
<comment type="caution">
    <text evidence="9">The sequence shown here is derived from an EMBL/GenBank/DDBJ whole genome shotgun (WGS) entry which is preliminary data.</text>
</comment>
<evidence type="ECO:0000256" key="4">
    <source>
        <dbReference type="ARBA" id="ARBA00022917"/>
    </source>
</evidence>
<evidence type="ECO:0000259" key="8">
    <source>
        <dbReference type="PROSITE" id="PS00745"/>
    </source>
</evidence>
<dbReference type="InterPro" id="IPR045853">
    <property type="entry name" value="Pep_chain_release_fac_I_sf"/>
</dbReference>
<organism evidence="9 10">
    <name type="scientific">Fusarium solani</name>
    <name type="common">Filamentous fungus</name>
    <dbReference type="NCBI Taxonomy" id="169388"/>
    <lineage>
        <taxon>Eukaryota</taxon>
        <taxon>Fungi</taxon>
        <taxon>Dikarya</taxon>
        <taxon>Ascomycota</taxon>
        <taxon>Pezizomycotina</taxon>
        <taxon>Sordariomycetes</taxon>
        <taxon>Hypocreomycetidae</taxon>
        <taxon>Hypocreales</taxon>
        <taxon>Nectriaceae</taxon>
        <taxon>Fusarium</taxon>
        <taxon>Fusarium solani species complex</taxon>
    </lineage>
</organism>
<dbReference type="EMBL" id="JAGTJS010000015">
    <property type="protein sequence ID" value="KAH7247809.1"/>
    <property type="molecule type" value="Genomic_DNA"/>
</dbReference>
<keyword evidence="7" id="KW-0812">Transmembrane</keyword>
<dbReference type="InterPro" id="IPR000352">
    <property type="entry name" value="Pep_chain_release_fac_I"/>
</dbReference>
<dbReference type="FunFam" id="3.30.160.20:FF:000070">
    <property type="entry name" value="Related to MRF1-peptide chain release factor, mitochondrial"/>
    <property type="match status" value="1"/>
</dbReference>
<dbReference type="InterPro" id="IPR036259">
    <property type="entry name" value="MFS_trans_sf"/>
</dbReference>
<protein>
    <recommendedName>
        <fullName evidence="8">Prokaryotic-type class I peptide chain release factors domain-containing protein</fullName>
    </recommendedName>
</protein>
<dbReference type="Proteomes" id="UP000736672">
    <property type="component" value="Unassembled WGS sequence"/>
</dbReference>
<dbReference type="Pfam" id="PF07690">
    <property type="entry name" value="MFS_1"/>
    <property type="match status" value="1"/>
</dbReference>
<dbReference type="SMART" id="SM00937">
    <property type="entry name" value="PCRF"/>
    <property type="match status" value="1"/>
</dbReference>
<proteinExistence type="inferred from homology"/>
<dbReference type="GO" id="GO:0003747">
    <property type="term" value="F:translation release factor activity"/>
    <property type="evidence" value="ECO:0007669"/>
    <property type="project" value="InterPro"/>
</dbReference>
<accession>A0A9P9H054</accession>
<sequence length="871" mass="95815">MAASEMTAVDDSVCPTPIDTDPESSLEKKHHGSDDGISSTLNGDDSDQTCPIDPGEPPDGGLRAWLQVVTGHLVAFNSWGYLISFGIFQPYYEDKFQLPPSTISWIGSLEVCLIFLVGTFSGRAFDAGYYRTALLIGLFLQTLGVFMTSIASEYWQVLLAQGIAQGLGNGIVFAPTIANMSTYFTKKKTIAISAGACGAATGGMVFPLIAQQLMPKIGFRWTVRVMGLVVLVASILIMILARTRLPPRKAGPLVELAAFKELSYVLFAVAMFFTLWPTWISYNYARQYATDKLHGTASDSFTILIVINAVGIPGRMVAAWLADRYFGAVNVFIPTILSAGICIYMWSQVHTLPGGFVWVSVFGYFGAGIQSLFPSTCASLTKDLSKAGTRIGMIFTIISFAALTGSPLAGKFMQMTGGDYLAAQISPSNINNFDVQPPNLLSQAMSPAPWICRSCTRALARSHVRQFVRFASNDASSLLAPALLHRAQSMTSEYDELQKTLNASFDSTKAKRVGELSRVAEALKAWEKSQASVAELTAMLNDPEQDADLVSIARDELEGETGKLESLARNLSASLTPRHPFADFPCMIEFRPGPGGLEGRYFTDTLFKMYKALCMRKGYRHSVMKYEFADTAGDSSSSAGENPLQEAVLEIQDQGAFDLFRSEAGMHRVQRIPSTESKGRVHTSAVAVWVLPSFPENGTGSVDFEDPESDFYVNPQEVKIETMRARGAGGQHVNKTESAIRMTHLPTGTTVSMQDHRSQQRNREEAWKMMRARIADQRREAREEEAAKLRNSVLSKTQITRGDKIRTYNYNQDRCTDHRAGIDVHDLPNVLEGGEKLDRIMDGARDWLVGRDIELLVTEEEAKEKESKSKK</sequence>
<dbReference type="InterPro" id="IPR005139">
    <property type="entry name" value="PCRF"/>
</dbReference>
<feature type="transmembrane region" description="Helical" evidence="7">
    <location>
        <begin position="103"/>
        <end position="121"/>
    </location>
</feature>
<keyword evidence="7" id="KW-1133">Transmembrane helix</keyword>
<evidence type="ECO:0000313" key="10">
    <source>
        <dbReference type="Proteomes" id="UP000736672"/>
    </source>
</evidence>
<name>A0A9P9H054_FUSSL</name>
<dbReference type="InterPro" id="IPR011701">
    <property type="entry name" value="MFS"/>
</dbReference>
<dbReference type="PANTHER" id="PTHR43804">
    <property type="entry name" value="LD18447P"/>
    <property type="match status" value="1"/>
</dbReference>
<gene>
    <name evidence="9" type="ORF">B0J15DRAFT_468566</name>
</gene>
<feature type="transmembrane region" description="Helical" evidence="7">
    <location>
        <begin position="325"/>
        <end position="346"/>
    </location>
</feature>
<dbReference type="Gene3D" id="1.20.1250.20">
    <property type="entry name" value="MFS general substrate transporter like domains"/>
    <property type="match status" value="2"/>
</dbReference>
<reference evidence="9" key="1">
    <citation type="journal article" date="2021" name="Nat. Commun.">
        <title>Genetic determinants of endophytism in the Arabidopsis root mycobiome.</title>
        <authorList>
            <person name="Mesny F."/>
            <person name="Miyauchi S."/>
            <person name="Thiergart T."/>
            <person name="Pickel B."/>
            <person name="Atanasova L."/>
            <person name="Karlsson M."/>
            <person name="Huettel B."/>
            <person name="Barry K.W."/>
            <person name="Haridas S."/>
            <person name="Chen C."/>
            <person name="Bauer D."/>
            <person name="Andreopoulos W."/>
            <person name="Pangilinan J."/>
            <person name="LaButti K."/>
            <person name="Riley R."/>
            <person name="Lipzen A."/>
            <person name="Clum A."/>
            <person name="Drula E."/>
            <person name="Henrissat B."/>
            <person name="Kohler A."/>
            <person name="Grigoriev I.V."/>
            <person name="Martin F.M."/>
            <person name="Hacquard S."/>
        </authorList>
    </citation>
    <scope>NUCLEOTIDE SEQUENCE</scope>
    <source>
        <strain evidence="9">FSSC 5 MPI-SDFR-AT-0091</strain>
    </source>
</reference>
<dbReference type="Gene3D" id="6.10.140.1950">
    <property type="match status" value="1"/>
</dbReference>
<feature type="transmembrane region" description="Helical" evidence="7">
    <location>
        <begin position="392"/>
        <end position="410"/>
    </location>
</feature>
<feature type="transmembrane region" description="Helical" evidence="7">
    <location>
        <begin position="190"/>
        <end position="209"/>
    </location>
</feature>
<dbReference type="Gene3D" id="3.30.70.1660">
    <property type="match status" value="1"/>
</dbReference>
<evidence type="ECO:0000256" key="2">
    <source>
        <dbReference type="ARBA" id="ARBA00010835"/>
    </source>
</evidence>
<dbReference type="GO" id="GO:0016020">
    <property type="term" value="C:membrane"/>
    <property type="evidence" value="ECO:0007669"/>
    <property type="project" value="UniProtKB-SubCell"/>
</dbReference>
<feature type="transmembrane region" description="Helical" evidence="7">
    <location>
        <begin position="158"/>
        <end position="178"/>
    </location>
</feature>
<dbReference type="Pfam" id="PF03462">
    <property type="entry name" value="PCRF"/>
    <property type="match status" value="1"/>
</dbReference>
<keyword evidence="3" id="KW-0488">Methylation</keyword>
<dbReference type="GO" id="GO:0022857">
    <property type="term" value="F:transmembrane transporter activity"/>
    <property type="evidence" value="ECO:0007669"/>
    <property type="project" value="InterPro"/>
</dbReference>
<dbReference type="GO" id="GO:0032543">
    <property type="term" value="P:mitochondrial translation"/>
    <property type="evidence" value="ECO:0007669"/>
    <property type="project" value="UniProtKB-ARBA"/>
</dbReference>
<feature type="transmembrane region" description="Helical" evidence="7">
    <location>
        <begin position="262"/>
        <end position="280"/>
    </location>
</feature>
<evidence type="ECO:0000256" key="3">
    <source>
        <dbReference type="ARBA" id="ARBA00022481"/>
    </source>
</evidence>
<keyword evidence="10" id="KW-1185">Reference proteome</keyword>
<dbReference type="SUPFAM" id="SSF75620">
    <property type="entry name" value="Release factor"/>
    <property type="match status" value="1"/>
</dbReference>
<evidence type="ECO:0000256" key="6">
    <source>
        <dbReference type="SAM" id="MobiDB-lite"/>
    </source>
</evidence>
<evidence type="ECO:0000256" key="1">
    <source>
        <dbReference type="ARBA" id="ARBA00004141"/>
    </source>
</evidence>
<feature type="domain" description="Prokaryotic-type class I peptide chain release factors" evidence="8">
    <location>
        <begin position="724"/>
        <end position="740"/>
    </location>
</feature>
<feature type="region of interest" description="Disordered" evidence="6">
    <location>
        <begin position="1"/>
        <end position="56"/>
    </location>
</feature>